<evidence type="ECO:0000256" key="1">
    <source>
        <dbReference type="SAM" id="SignalP"/>
    </source>
</evidence>
<dbReference type="EMBL" id="SWBQ01000002">
    <property type="protein sequence ID" value="TKC06957.1"/>
    <property type="molecule type" value="Genomic_DNA"/>
</dbReference>
<proteinExistence type="predicted"/>
<comment type="caution">
    <text evidence="2">The sequence shown here is derived from an EMBL/GenBank/DDBJ whole genome shotgun (WGS) entry which is preliminary data.</text>
</comment>
<organism evidence="2 3">
    <name type="scientific">Pedobacter frigoris</name>
    <dbReference type="NCBI Taxonomy" id="2571272"/>
    <lineage>
        <taxon>Bacteria</taxon>
        <taxon>Pseudomonadati</taxon>
        <taxon>Bacteroidota</taxon>
        <taxon>Sphingobacteriia</taxon>
        <taxon>Sphingobacteriales</taxon>
        <taxon>Sphingobacteriaceae</taxon>
        <taxon>Pedobacter</taxon>
    </lineage>
</organism>
<keyword evidence="1" id="KW-0732">Signal</keyword>
<protein>
    <recommendedName>
        <fullName evidence="4">DUF4402 domain-containing protein</fullName>
    </recommendedName>
</protein>
<gene>
    <name evidence="2" type="ORF">FA047_06710</name>
</gene>
<dbReference type="OrthoDB" id="763778at2"/>
<dbReference type="RefSeq" id="WP_136835231.1">
    <property type="nucleotide sequence ID" value="NZ_SWBQ01000002.1"/>
</dbReference>
<feature type="chain" id="PRO_5020504662" description="DUF4402 domain-containing protein" evidence="1">
    <location>
        <begin position="25"/>
        <end position="222"/>
    </location>
</feature>
<name>A0A4U1CHV6_9SPHI</name>
<feature type="signal peptide" evidence="1">
    <location>
        <begin position="1"/>
        <end position="24"/>
    </location>
</feature>
<accession>A0A4U1CHV6</accession>
<keyword evidence="3" id="KW-1185">Reference proteome</keyword>
<sequence>MKKISAYIYLVCLGLLLNSSTINAQTGSEIKFKLLNEQLAGDKNLVTVSAVINAAQSVSGNGIHFALIVKNNSGNAISIKNIADVLTVTLYNKLGLDIAITNQSLAPINRRPSDRKWRFRSESVVPDKFYINGKEEKSNLKNQQYIEIPAGGNCKVNLRIKDVKQVETPQDVQNKLLKPTIKLAPGNYKLKLYLSIVPAQQNKLAGRSAIYLSPMIDIDYTK</sequence>
<evidence type="ECO:0000313" key="2">
    <source>
        <dbReference type="EMBL" id="TKC06957.1"/>
    </source>
</evidence>
<dbReference type="Proteomes" id="UP000307244">
    <property type="component" value="Unassembled WGS sequence"/>
</dbReference>
<dbReference type="AlphaFoldDB" id="A0A4U1CHV6"/>
<reference evidence="2 3" key="1">
    <citation type="submission" date="2019-04" db="EMBL/GenBank/DDBJ databases">
        <title>Pedobacter sp. RP-3-15 sp. nov., isolated from Arctic soil.</title>
        <authorList>
            <person name="Dahal R.H."/>
            <person name="Kim D.-U."/>
        </authorList>
    </citation>
    <scope>NUCLEOTIDE SEQUENCE [LARGE SCALE GENOMIC DNA]</scope>
    <source>
        <strain evidence="2 3">RP-3-15</strain>
    </source>
</reference>
<evidence type="ECO:0000313" key="3">
    <source>
        <dbReference type="Proteomes" id="UP000307244"/>
    </source>
</evidence>
<evidence type="ECO:0008006" key="4">
    <source>
        <dbReference type="Google" id="ProtNLM"/>
    </source>
</evidence>